<sequence length="108" mass="12164">MTDISVVIPTVNREKILRRVIEGLIKQTYPAGRLEVIIVDDNSTDGTQDTMKELRQIHNNIRYIKQLPGKKGPAAANNLGIRNAAGDFILFINDDVIADIHMLEEHMK</sequence>
<dbReference type="InterPro" id="IPR001173">
    <property type="entry name" value="Glyco_trans_2-like"/>
</dbReference>
<dbReference type="Pfam" id="PF00535">
    <property type="entry name" value="Glycos_transf_2"/>
    <property type="match status" value="1"/>
</dbReference>
<dbReference type="InterPro" id="IPR050834">
    <property type="entry name" value="Glycosyltransf_2"/>
</dbReference>
<name>X1PYL8_9ZZZZ</name>
<dbReference type="InterPro" id="IPR029044">
    <property type="entry name" value="Nucleotide-diphossugar_trans"/>
</dbReference>
<reference evidence="2" key="1">
    <citation type="journal article" date="2014" name="Front. Microbiol.">
        <title>High frequency of phylogenetically diverse reductive dehalogenase-homologous genes in deep subseafloor sedimentary metagenomes.</title>
        <authorList>
            <person name="Kawai M."/>
            <person name="Futagami T."/>
            <person name="Toyoda A."/>
            <person name="Takaki Y."/>
            <person name="Nishi S."/>
            <person name="Hori S."/>
            <person name="Arai W."/>
            <person name="Tsubouchi T."/>
            <person name="Morono Y."/>
            <person name="Uchiyama I."/>
            <person name="Ito T."/>
            <person name="Fujiyama A."/>
            <person name="Inagaki F."/>
            <person name="Takami H."/>
        </authorList>
    </citation>
    <scope>NUCLEOTIDE SEQUENCE</scope>
    <source>
        <strain evidence="2">Expedition CK06-06</strain>
    </source>
</reference>
<evidence type="ECO:0000259" key="1">
    <source>
        <dbReference type="Pfam" id="PF00535"/>
    </source>
</evidence>
<gene>
    <name evidence="2" type="ORF">S06H3_57450</name>
</gene>
<evidence type="ECO:0000313" key="2">
    <source>
        <dbReference type="EMBL" id="GAI47626.1"/>
    </source>
</evidence>
<protein>
    <recommendedName>
        <fullName evidence="1">Glycosyltransferase 2-like domain-containing protein</fullName>
    </recommendedName>
</protein>
<dbReference type="PANTHER" id="PTHR43685">
    <property type="entry name" value="GLYCOSYLTRANSFERASE"/>
    <property type="match status" value="1"/>
</dbReference>
<feature type="domain" description="Glycosyltransferase 2-like" evidence="1">
    <location>
        <begin position="5"/>
        <end position="107"/>
    </location>
</feature>
<comment type="caution">
    <text evidence="2">The sequence shown here is derived from an EMBL/GenBank/DDBJ whole genome shotgun (WGS) entry which is preliminary data.</text>
</comment>
<organism evidence="2">
    <name type="scientific">marine sediment metagenome</name>
    <dbReference type="NCBI Taxonomy" id="412755"/>
    <lineage>
        <taxon>unclassified sequences</taxon>
        <taxon>metagenomes</taxon>
        <taxon>ecological metagenomes</taxon>
    </lineage>
</organism>
<dbReference type="AlphaFoldDB" id="X1PYL8"/>
<accession>X1PYL8</accession>
<dbReference type="EMBL" id="BARV01037083">
    <property type="protein sequence ID" value="GAI47626.1"/>
    <property type="molecule type" value="Genomic_DNA"/>
</dbReference>
<proteinExistence type="predicted"/>
<dbReference type="SUPFAM" id="SSF53448">
    <property type="entry name" value="Nucleotide-diphospho-sugar transferases"/>
    <property type="match status" value="1"/>
</dbReference>
<feature type="non-terminal residue" evidence="2">
    <location>
        <position position="108"/>
    </location>
</feature>
<dbReference type="PANTHER" id="PTHR43685:SF3">
    <property type="entry name" value="SLR2126 PROTEIN"/>
    <property type="match status" value="1"/>
</dbReference>
<dbReference type="Gene3D" id="3.90.550.10">
    <property type="entry name" value="Spore Coat Polysaccharide Biosynthesis Protein SpsA, Chain A"/>
    <property type="match status" value="1"/>
</dbReference>